<dbReference type="AlphaFoldDB" id="A0A7J8FIK2"/>
<organism evidence="1 2">
    <name type="scientific">Rousettus aegyptiacus</name>
    <name type="common">Egyptian fruit bat</name>
    <name type="synonym">Pteropus aegyptiacus</name>
    <dbReference type="NCBI Taxonomy" id="9407"/>
    <lineage>
        <taxon>Eukaryota</taxon>
        <taxon>Metazoa</taxon>
        <taxon>Chordata</taxon>
        <taxon>Craniata</taxon>
        <taxon>Vertebrata</taxon>
        <taxon>Euteleostomi</taxon>
        <taxon>Mammalia</taxon>
        <taxon>Eutheria</taxon>
        <taxon>Laurasiatheria</taxon>
        <taxon>Chiroptera</taxon>
        <taxon>Yinpterochiroptera</taxon>
        <taxon>Pteropodoidea</taxon>
        <taxon>Pteropodidae</taxon>
        <taxon>Rousettinae</taxon>
        <taxon>Rousettus</taxon>
    </lineage>
</organism>
<evidence type="ECO:0000313" key="2">
    <source>
        <dbReference type="Proteomes" id="UP000593571"/>
    </source>
</evidence>
<comment type="caution">
    <text evidence="1">The sequence shown here is derived from an EMBL/GenBank/DDBJ whole genome shotgun (WGS) entry which is preliminary data.</text>
</comment>
<proteinExistence type="predicted"/>
<reference evidence="1 2" key="1">
    <citation type="journal article" date="2020" name="Nature">
        <title>Six reference-quality genomes reveal evolution of bat adaptations.</title>
        <authorList>
            <person name="Jebb D."/>
            <person name="Huang Z."/>
            <person name="Pippel M."/>
            <person name="Hughes G.M."/>
            <person name="Lavrichenko K."/>
            <person name="Devanna P."/>
            <person name="Winkler S."/>
            <person name="Jermiin L.S."/>
            <person name="Skirmuntt E.C."/>
            <person name="Katzourakis A."/>
            <person name="Burkitt-Gray L."/>
            <person name="Ray D.A."/>
            <person name="Sullivan K.A.M."/>
            <person name="Roscito J.G."/>
            <person name="Kirilenko B.M."/>
            <person name="Davalos L.M."/>
            <person name="Corthals A.P."/>
            <person name="Power M.L."/>
            <person name="Jones G."/>
            <person name="Ransome R.D."/>
            <person name="Dechmann D.K.N."/>
            <person name="Locatelli A.G."/>
            <person name="Puechmaille S.J."/>
            <person name="Fedrigo O."/>
            <person name="Jarvis E.D."/>
            <person name="Hiller M."/>
            <person name="Vernes S.C."/>
            <person name="Myers E.W."/>
            <person name="Teeling E.C."/>
        </authorList>
    </citation>
    <scope>NUCLEOTIDE SEQUENCE [LARGE SCALE GENOMIC DNA]</scope>
    <source>
        <strain evidence="1">MRouAeg1</strain>
        <tissue evidence="1">Muscle</tissue>
    </source>
</reference>
<dbReference type="PANTHER" id="PTHR19446">
    <property type="entry name" value="REVERSE TRANSCRIPTASES"/>
    <property type="match status" value="1"/>
</dbReference>
<dbReference type="EMBL" id="JACASE010000007">
    <property type="protein sequence ID" value="KAF6447583.1"/>
    <property type="molecule type" value="Genomic_DNA"/>
</dbReference>
<accession>A0A7J8FIK2</accession>
<name>A0A7J8FIK2_ROUAE</name>
<sequence length="159" mass="19053">MAILRQKNKVGGITLPNIKLYYKAIVIKTVWYWHKNRHITRWNRIESPQINLCLYGHLIYDKEGKNTQWGKNSLFNKWYWENLTDTCKKMKLDHLLMPYTRINLKWVKDLNVRSETIKLREGNIGSKFSDITISNFFFLIYLLRQGKQRKKLTNGTTSN</sequence>
<keyword evidence="2" id="KW-1185">Reference proteome</keyword>
<gene>
    <name evidence="1" type="ORF">HJG63_012008</name>
</gene>
<evidence type="ECO:0000313" key="1">
    <source>
        <dbReference type="EMBL" id="KAF6447583.1"/>
    </source>
</evidence>
<protein>
    <submittedName>
        <fullName evidence="1">Uncharacterized protein</fullName>
    </submittedName>
</protein>
<dbReference type="Proteomes" id="UP000593571">
    <property type="component" value="Unassembled WGS sequence"/>
</dbReference>